<proteinExistence type="predicted"/>
<keyword evidence="3" id="KW-1185">Reference proteome</keyword>
<name>A0ABS3YW45_9BACT</name>
<sequence length="383" mass="43739">MDPRFSDISSSPENEIFKVVFYPDRIYHDAYLNATVSERYRYNVTEVRRKADITFIKAQVFQDGRFLANVFRIEYLASRLCETSREKNRFLQSQVLCNLKITLPDKSTVETQIALSFCNWVRAFQCEIWDNLDPVDGSSHHFKVLSQMGRKGTIVHVSNLDAALKQLRDIKIVEMNFREGATDEPFGYKINNDDATWDNDYMRSYQVPNTSTPSADGNTVHVDNYLVNFQRGWWLDSANVKPVRYSNAMMESINPAYNPDGTNIVEMKWILQRELGGSLVYFHEVNVTPGSFEGVHQHIGSEELYYIVSGEGIAYMGCDDDPAFDNTIPIVSQEIYCIGQKPVRELHVKPGKIIYTKSGGIHGIRNTSTTVPLIFVAFGYHCS</sequence>
<protein>
    <recommendedName>
        <fullName evidence="1">Cupin type-1 domain-containing protein</fullName>
    </recommendedName>
</protein>
<comment type="caution">
    <text evidence="2">The sequence shown here is derived from an EMBL/GenBank/DDBJ whole genome shotgun (WGS) entry which is preliminary data.</text>
</comment>
<dbReference type="InterPro" id="IPR006045">
    <property type="entry name" value="Cupin_1"/>
</dbReference>
<dbReference type="EMBL" id="JAGHKO010000004">
    <property type="protein sequence ID" value="MBO9202132.1"/>
    <property type="molecule type" value="Genomic_DNA"/>
</dbReference>
<dbReference type="Proteomes" id="UP000677244">
    <property type="component" value="Unassembled WGS sequence"/>
</dbReference>
<dbReference type="InterPro" id="IPR014710">
    <property type="entry name" value="RmlC-like_jellyroll"/>
</dbReference>
<dbReference type="RefSeq" id="WP_209140183.1">
    <property type="nucleotide sequence ID" value="NZ_JAGHKO010000004.1"/>
</dbReference>
<dbReference type="SUPFAM" id="SSF51182">
    <property type="entry name" value="RmlC-like cupins"/>
    <property type="match status" value="1"/>
</dbReference>
<dbReference type="InterPro" id="IPR011051">
    <property type="entry name" value="RmlC_Cupin_sf"/>
</dbReference>
<evidence type="ECO:0000313" key="2">
    <source>
        <dbReference type="EMBL" id="MBO9202132.1"/>
    </source>
</evidence>
<accession>A0ABS3YW45</accession>
<gene>
    <name evidence="2" type="ORF">J7I42_17740</name>
</gene>
<evidence type="ECO:0000313" key="3">
    <source>
        <dbReference type="Proteomes" id="UP000677244"/>
    </source>
</evidence>
<reference evidence="2 3" key="1">
    <citation type="submission" date="2021-03" db="EMBL/GenBank/DDBJ databases">
        <title>Assistant Professor.</title>
        <authorList>
            <person name="Huq M.A."/>
        </authorList>
    </citation>
    <scope>NUCLEOTIDE SEQUENCE [LARGE SCALE GENOMIC DNA]</scope>
    <source>
        <strain evidence="2 3">MAH-29</strain>
    </source>
</reference>
<dbReference type="Pfam" id="PF00190">
    <property type="entry name" value="Cupin_1"/>
    <property type="match status" value="1"/>
</dbReference>
<evidence type="ECO:0000259" key="1">
    <source>
        <dbReference type="Pfam" id="PF00190"/>
    </source>
</evidence>
<organism evidence="2 3">
    <name type="scientific">Niastella soli</name>
    <dbReference type="NCBI Taxonomy" id="2821487"/>
    <lineage>
        <taxon>Bacteria</taxon>
        <taxon>Pseudomonadati</taxon>
        <taxon>Bacteroidota</taxon>
        <taxon>Chitinophagia</taxon>
        <taxon>Chitinophagales</taxon>
        <taxon>Chitinophagaceae</taxon>
        <taxon>Niastella</taxon>
    </lineage>
</organism>
<feature type="domain" description="Cupin type-1" evidence="1">
    <location>
        <begin position="278"/>
        <end position="379"/>
    </location>
</feature>
<dbReference type="Gene3D" id="2.60.120.10">
    <property type="entry name" value="Jelly Rolls"/>
    <property type="match status" value="1"/>
</dbReference>